<reference evidence="3 4" key="1">
    <citation type="submission" date="2019-12" db="EMBL/GenBank/DDBJ databases">
        <authorList>
            <person name="Floudas D."/>
            <person name="Bentzer J."/>
            <person name="Ahren D."/>
            <person name="Johansson T."/>
            <person name="Persson P."/>
            <person name="Tunlid A."/>
        </authorList>
    </citation>
    <scope>NUCLEOTIDE SEQUENCE [LARGE SCALE GENOMIC DNA]</scope>
    <source>
        <strain evidence="3 4">CBS 102.39</strain>
    </source>
</reference>
<proteinExistence type="predicted"/>
<keyword evidence="4" id="KW-1185">Reference proteome</keyword>
<evidence type="ECO:0000256" key="2">
    <source>
        <dbReference type="SAM" id="Phobius"/>
    </source>
</evidence>
<dbReference type="AlphaFoldDB" id="A0A8H4QVY4"/>
<feature type="compositionally biased region" description="Polar residues" evidence="1">
    <location>
        <begin position="48"/>
        <end position="57"/>
    </location>
</feature>
<feature type="compositionally biased region" description="Pro residues" evidence="1">
    <location>
        <begin position="132"/>
        <end position="142"/>
    </location>
</feature>
<sequence>MANLPLNLQTLNLPVPIILPLPVPTLVQTTLGQTIIIGGGNIFPSTDVSTSVSPRTFTSLPAPASSTTSQAPPSESSTSAGAESISHLSGLSSALPSPSTTPTTDITKKKKGKQTPIAPSGSLPTPNTGMSLPPPFPPPISPPKKSAMQTAHSQQGTTPSNYRVISIAIPTLLVFLLLVGALIVFIVVKRRQRRRNSKAHSHVSGATHAIPYNVRTNYAAGVNREKMKLESTVEGAGHAHAAALTTRFDAMEQRMRSLEASGVRLSGSDVENSEMGEMSRVLREMNLPPPNYSPASSDHSIS</sequence>
<evidence type="ECO:0000313" key="4">
    <source>
        <dbReference type="Proteomes" id="UP000521872"/>
    </source>
</evidence>
<evidence type="ECO:0000313" key="3">
    <source>
        <dbReference type="EMBL" id="KAF4618499.1"/>
    </source>
</evidence>
<keyword evidence="2" id="KW-1133">Transmembrane helix</keyword>
<evidence type="ECO:0000256" key="1">
    <source>
        <dbReference type="SAM" id="MobiDB-lite"/>
    </source>
</evidence>
<feature type="transmembrane region" description="Helical" evidence="2">
    <location>
        <begin position="164"/>
        <end position="188"/>
    </location>
</feature>
<comment type="caution">
    <text evidence="3">The sequence shown here is derived from an EMBL/GenBank/DDBJ whole genome shotgun (WGS) entry which is preliminary data.</text>
</comment>
<feature type="compositionally biased region" description="Low complexity" evidence="1">
    <location>
        <begin position="58"/>
        <end position="80"/>
    </location>
</feature>
<protein>
    <submittedName>
        <fullName evidence="3">Uncharacterized protein</fullName>
    </submittedName>
</protein>
<organism evidence="3 4">
    <name type="scientific">Agrocybe pediades</name>
    <dbReference type="NCBI Taxonomy" id="84607"/>
    <lineage>
        <taxon>Eukaryota</taxon>
        <taxon>Fungi</taxon>
        <taxon>Dikarya</taxon>
        <taxon>Basidiomycota</taxon>
        <taxon>Agaricomycotina</taxon>
        <taxon>Agaricomycetes</taxon>
        <taxon>Agaricomycetidae</taxon>
        <taxon>Agaricales</taxon>
        <taxon>Agaricineae</taxon>
        <taxon>Strophariaceae</taxon>
        <taxon>Agrocybe</taxon>
    </lineage>
</organism>
<gene>
    <name evidence="3" type="ORF">D9613_009780</name>
</gene>
<name>A0A8H4QVY4_9AGAR</name>
<dbReference type="Proteomes" id="UP000521872">
    <property type="component" value="Unassembled WGS sequence"/>
</dbReference>
<feature type="compositionally biased region" description="Low complexity" evidence="1">
    <location>
        <begin position="89"/>
        <end position="105"/>
    </location>
</feature>
<feature type="compositionally biased region" description="Polar residues" evidence="1">
    <location>
        <begin position="147"/>
        <end position="157"/>
    </location>
</feature>
<feature type="region of interest" description="Disordered" evidence="1">
    <location>
        <begin position="48"/>
        <end position="157"/>
    </location>
</feature>
<keyword evidence="2" id="KW-0812">Transmembrane</keyword>
<keyword evidence="2" id="KW-0472">Membrane</keyword>
<dbReference type="CDD" id="cd12087">
    <property type="entry name" value="TM_EGFR-like"/>
    <property type="match status" value="1"/>
</dbReference>
<dbReference type="EMBL" id="JAACJL010000017">
    <property type="protein sequence ID" value="KAF4618499.1"/>
    <property type="molecule type" value="Genomic_DNA"/>
</dbReference>
<accession>A0A8H4QVY4</accession>